<keyword evidence="2" id="KW-0472">Membrane</keyword>
<keyword evidence="2" id="KW-0812">Transmembrane</keyword>
<gene>
    <name evidence="3" type="ORF">SAMN04489860_1448</name>
</gene>
<proteinExistence type="predicted"/>
<dbReference type="eggNOG" id="COG5473">
    <property type="taxonomic scope" value="Bacteria"/>
</dbReference>
<evidence type="ECO:0000256" key="2">
    <source>
        <dbReference type="SAM" id="Phobius"/>
    </source>
</evidence>
<accession>A0A1H1RUE2</accession>
<name>A0A1H1RUE2_9CELL</name>
<feature type="region of interest" description="Disordered" evidence="1">
    <location>
        <begin position="1"/>
        <end position="62"/>
    </location>
</feature>
<feature type="transmembrane region" description="Helical" evidence="2">
    <location>
        <begin position="135"/>
        <end position="160"/>
    </location>
</feature>
<reference evidence="3 4" key="1">
    <citation type="submission" date="2016-10" db="EMBL/GenBank/DDBJ databases">
        <authorList>
            <person name="de Groot N.N."/>
        </authorList>
    </citation>
    <scope>NUCLEOTIDE SEQUENCE [LARGE SCALE GENOMIC DNA]</scope>
    <source>
        <strain evidence="3 4">DSM 22126</strain>
    </source>
</reference>
<evidence type="ECO:0000313" key="3">
    <source>
        <dbReference type="EMBL" id="SDS39285.1"/>
    </source>
</evidence>
<protein>
    <submittedName>
        <fullName evidence="3">Uncharacterized protein</fullName>
    </submittedName>
</protein>
<keyword evidence="4" id="KW-1185">Reference proteome</keyword>
<dbReference type="AlphaFoldDB" id="A0A1H1RUE2"/>
<evidence type="ECO:0000256" key="1">
    <source>
        <dbReference type="SAM" id="MobiDB-lite"/>
    </source>
</evidence>
<dbReference type="RefSeq" id="WP_083372093.1">
    <property type="nucleotide sequence ID" value="NZ_LT629776.1"/>
</dbReference>
<evidence type="ECO:0000313" key="4">
    <source>
        <dbReference type="Proteomes" id="UP000185663"/>
    </source>
</evidence>
<dbReference type="OrthoDB" id="4829830at2"/>
<feature type="transmembrane region" description="Helical" evidence="2">
    <location>
        <begin position="199"/>
        <end position="219"/>
    </location>
</feature>
<feature type="transmembrane region" description="Helical" evidence="2">
    <location>
        <begin position="226"/>
        <end position="249"/>
    </location>
</feature>
<dbReference type="EMBL" id="LT629776">
    <property type="protein sequence ID" value="SDS39285.1"/>
    <property type="molecule type" value="Genomic_DNA"/>
</dbReference>
<feature type="transmembrane region" description="Helical" evidence="2">
    <location>
        <begin position="255"/>
        <end position="280"/>
    </location>
</feature>
<feature type="transmembrane region" description="Helical" evidence="2">
    <location>
        <begin position="86"/>
        <end position="115"/>
    </location>
</feature>
<feature type="transmembrane region" description="Helical" evidence="2">
    <location>
        <begin position="172"/>
        <end position="193"/>
    </location>
</feature>
<organism evidence="3 4">
    <name type="scientific">Paraoerskovia marina</name>
    <dbReference type="NCBI Taxonomy" id="545619"/>
    <lineage>
        <taxon>Bacteria</taxon>
        <taxon>Bacillati</taxon>
        <taxon>Actinomycetota</taxon>
        <taxon>Actinomycetes</taxon>
        <taxon>Micrococcales</taxon>
        <taxon>Cellulomonadaceae</taxon>
        <taxon>Paraoerskovia</taxon>
    </lineage>
</organism>
<sequence length="289" mass="30119">MSENTPGGPPRDENDPYSSSTNPGMPGPGMPGDSSVPPQPIPGGGFPAAPPPQEPYGQPSRYDEPVSVGQALHFGWDRFKSSMGTWIGALLLILLMNIVLGLIFTALSPTYQYVIENFSDPDALAAVPQPGFLDVLLGFLAAAVSFVISSLATHGALAAVDKPRVRLADFFAIRNAGNIVLLGFVVGFISSVLSLIPGIGGLLSVAAYFFLVFSLMFVIDAGKNAFAAIGSSAKLVAGSAGVVIVLIVANIGLSFLGVILCFVGLLFTLPVAYIAQAFVYRRLTEKATA</sequence>
<keyword evidence="2" id="KW-1133">Transmembrane helix</keyword>
<dbReference type="Proteomes" id="UP000185663">
    <property type="component" value="Chromosome I"/>
</dbReference>
<dbReference type="STRING" id="545619.SAMN04489860_1448"/>